<gene>
    <name evidence="2" type="primary">WBGene00097596</name>
</gene>
<feature type="compositionally biased region" description="Basic and acidic residues" evidence="1">
    <location>
        <begin position="185"/>
        <end position="200"/>
    </location>
</feature>
<reference evidence="3" key="1">
    <citation type="journal article" date="2008" name="Nat. Genet.">
        <title>The Pristionchus pacificus genome provides a unique perspective on nematode lifestyle and parasitism.</title>
        <authorList>
            <person name="Dieterich C."/>
            <person name="Clifton S.W."/>
            <person name="Schuster L.N."/>
            <person name="Chinwalla A."/>
            <person name="Delehaunty K."/>
            <person name="Dinkelacker I."/>
            <person name="Fulton L."/>
            <person name="Fulton R."/>
            <person name="Godfrey J."/>
            <person name="Minx P."/>
            <person name="Mitreva M."/>
            <person name="Roeseler W."/>
            <person name="Tian H."/>
            <person name="Witte H."/>
            <person name="Yang S.P."/>
            <person name="Wilson R.K."/>
            <person name="Sommer R.J."/>
        </authorList>
    </citation>
    <scope>NUCLEOTIDE SEQUENCE [LARGE SCALE GENOMIC DNA]</scope>
    <source>
        <strain evidence="3">PS312</strain>
    </source>
</reference>
<reference evidence="2" key="2">
    <citation type="submission" date="2022-06" db="UniProtKB">
        <authorList>
            <consortium name="EnsemblMetazoa"/>
        </authorList>
    </citation>
    <scope>IDENTIFICATION</scope>
    <source>
        <strain evidence="2">PS312</strain>
    </source>
</reference>
<evidence type="ECO:0000313" key="3">
    <source>
        <dbReference type="Proteomes" id="UP000005239"/>
    </source>
</evidence>
<feature type="compositionally biased region" description="Basic and acidic residues" evidence="1">
    <location>
        <begin position="109"/>
        <end position="119"/>
    </location>
</feature>
<evidence type="ECO:0000256" key="1">
    <source>
        <dbReference type="SAM" id="MobiDB-lite"/>
    </source>
</evidence>
<sequence>MNGPYQSVYGVDTDSIPQYQVRVPSPVAVPPKAAPRSTVTRPVTVGALREARAAPSTTQRVPITQRVKERQFYMIEIYLEQVTSEVPARNKLKKKTVAFGVTTNVSQTVEKEKDPHPIDRPSLPFSRPIVPSRIPPSTTRMSLGRVGVAGDRTTYGAATTRPLTTAARQPAAAAAAVVAPPPVGDENRPPTRAESMAEERKDTIGRLEARMIELEKREIQQGEKHKELQIQFDRLVKIVTTLTEKVAELEVDKGRGEIRERRSDDDENSRSRRRLYSSEDNERGRGGEGRREQRQGRERGGERRDERELLANNDYLRALERQLATNPVLRRTIDDAIEQDEYEREYGGDEYGRGGRRTTSPPMIRVGVYDEYDDPPRATNGRLPASAPPTNRWKEERRSRPRMTPPGVVGGGREMGGRMDRKRSDITPSRRRVTERVTMTRVHHFDESSDSDGRGYAARYDIDDPPQPYPRTQYSEEIIDDIHSAVVPQNNARRGYGQPTRRNQQHHEGAPVITEVSDTEDDRDRKRRLLRERMEAREGRK</sequence>
<feature type="compositionally biased region" description="Basic and acidic residues" evidence="1">
    <location>
        <begin position="531"/>
        <end position="541"/>
    </location>
</feature>
<feature type="region of interest" description="Disordered" evidence="1">
    <location>
        <begin position="259"/>
        <end position="306"/>
    </location>
</feature>
<keyword evidence="3" id="KW-1185">Reference proteome</keyword>
<feature type="region of interest" description="Disordered" evidence="1">
    <location>
        <begin position="172"/>
        <end position="200"/>
    </location>
</feature>
<feature type="region of interest" description="Disordered" evidence="1">
    <location>
        <begin position="375"/>
        <end position="472"/>
    </location>
</feature>
<feature type="compositionally biased region" description="Low complexity" evidence="1">
    <location>
        <begin position="124"/>
        <end position="137"/>
    </location>
</feature>
<feature type="compositionally biased region" description="Basic and acidic residues" evidence="1">
    <location>
        <begin position="443"/>
        <end position="453"/>
    </location>
</feature>
<accession>A0A8R1U7U1</accession>
<accession>A0A2A6CG79</accession>
<proteinExistence type="predicted"/>
<dbReference type="EnsemblMetazoa" id="PPA08042.1">
    <property type="protein sequence ID" value="PPA08042.1"/>
    <property type="gene ID" value="WBGene00097596"/>
</dbReference>
<name>A0A2A6CG79_PRIPA</name>
<feature type="region of interest" description="Disordered" evidence="1">
    <location>
        <begin position="485"/>
        <end position="541"/>
    </location>
</feature>
<dbReference type="Proteomes" id="UP000005239">
    <property type="component" value="Unassembled WGS sequence"/>
</dbReference>
<feature type="region of interest" description="Disordered" evidence="1">
    <location>
        <begin position="108"/>
        <end position="143"/>
    </location>
</feature>
<organism evidence="2 3">
    <name type="scientific">Pristionchus pacificus</name>
    <name type="common">Parasitic nematode worm</name>
    <dbReference type="NCBI Taxonomy" id="54126"/>
    <lineage>
        <taxon>Eukaryota</taxon>
        <taxon>Metazoa</taxon>
        <taxon>Ecdysozoa</taxon>
        <taxon>Nematoda</taxon>
        <taxon>Chromadorea</taxon>
        <taxon>Rhabditida</taxon>
        <taxon>Rhabditina</taxon>
        <taxon>Diplogasteromorpha</taxon>
        <taxon>Diplogasteroidea</taxon>
        <taxon>Neodiplogasteridae</taxon>
        <taxon>Pristionchus</taxon>
    </lineage>
</organism>
<evidence type="ECO:0000313" key="2">
    <source>
        <dbReference type="EnsemblMetazoa" id="PPA08042.1"/>
    </source>
</evidence>
<dbReference type="AlphaFoldDB" id="A0A2A6CG79"/>
<feature type="compositionally biased region" description="Basic and acidic residues" evidence="1">
    <location>
        <begin position="415"/>
        <end position="425"/>
    </location>
</feature>
<protein>
    <submittedName>
        <fullName evidence="2">Uncharacterized protein</fullName>
    </submittedName>
</protein>